<dbReference type="RefSeq" id="WP_082754263.1">
    <property type="nucleotide sequence ID" value="NZ_CP014223.1"/>
</dbReference>
<dbReference type="GO" id="GO:0004519">
    <property type="term" value="F:endonuclease activity"/>
    <property type="evidence" value="ECO:0007669"/>
    <property type="project" value="InterPro"/>
</dbReference>
<evidence type="ECO:0000313" key="5">
    <source>
        <dbReference type="EMBL" id="SHE60228.1"/>
    </source>
</evidence>
<dbReference type="GO" id="GO:0005524">
    <property type="term" value="F:ATP binding"/>
    <property type="evidence" value="ECO:0007669"/>
    <property type="project" value="InterPro"/>
</dbReference>
<feature type="region of interest" description="Disordered" evidence="1">
    <location>
        <begin position="587"/>
        <end position="611"/>
    </location>
</feature>
<feature type="domain" description="Phage terminase large subunit GpA ATPase" evidence="2">
    <location>
        <begin position="47"/>
        <end position="294"/>
    </location>
</feature>
<dbReference type="EMBL" id="CP014223">
    <property type="protein sequence ID" value="AMJ40976.1"/>
    <property type="molecule type" value="Genomic_DNA"/>
</dbReference>
<protein>
    <submittedName>
        <fullName evidence="4">Phage terminase large subunit (GpA)</fullName>
    </submittedName>
    <submittedName>
        <fullName evidence="5">Phage terminase, large subunit GpA</fullName>
    </submittedName>
</protein>
<evidence type="ECO:0000259" key="2">
    <source>
        <dbReference type="Pfam" id="PF05876"/>
    </source>
</evidence>
<feature type="domain" description="Terminase large subunit GpA endonuclease" evidence="3">
    <location>
        <begin position="308"/>
        <end position="578"/>
    </location>
</feature>
<dbReference type="HAMAP" id="MF_04144">
    <property type="entry name" value="TERL_LAMBDA"/>
    <property type="match status" value="1"/>
</dbReference>
<dbReference type="GO" id="GO:0016887">
    <property type="term" value="F:ATP hydrolysis activity"/>
    <property type="evidence" value="ECO:0007669"/>
    <property type="project" value="InterPro"/>
</dbReference>
<keyword evidence="6" id="KW-1185">Reference proteome</keyword>
<reference evidence="5" key="3">
    <citation type="submission" date="2016-11" db="EMBL/GenBank/DDBJ databases">
        <authorList>
            <person name="Varghese N."/>
            <person name="Submissions S."/>
        </authorList>
    </citation>
    <scope>NUCLEOTIDE SEQUENCE</scope>
    <source>
        <strain evidence="5">DSM 1682</strain>
    </source>
</reference>
<dbReference type="AlphaFoldDB" id="A0A0X1U7Q3"/>
<evidence type="ECO:0000259" key="3">
    <source>
        <dbReference type="Pfam" id="PF20454"/>
    </source>
</evidence>
<dbReference type="Pfam" id="PF05876">
    <property type="entry name" value="GpA_ATPase"/>
    <property type="match status" value="1"/>
</dbReference>
<gene>
    <name evidence="4" type="ORF">CPRO_13830</name>
    <name evidence="5" type="ORF">SAMN02745151_01194</name>
</gene>
<dbReference type="EMBL" id="FQUA01000004">
    <property type="protein sequence ID" value="SHE60228.1"/>
    <property type="molecule type" value="Genomic_DNA"/>
</dbReference>
<dbReference type="InterPro" id="IPR008866">
    <property type="entry name" value="Phage_lambda_GpA-like"/>
</dbReference>
<name>A0A0X1U7Q3_ANAPI</name>
<dbReference type="Pfam" id="PF20454">
    <property type="entry name" value="GpA_nuclease"/>
    <property type="match status" value="1"/>
</dbReference>
<dbReference type="InterPro" id="IPR046453">
    <property type="entry name" value="GpA_ATPase"/>
</dbReference>
<organism evidence="5 7">
    <name type="scientific">Anaerotignum propionicum DSM 1682</name>
    <dbReference type="NCBI Taxonomy" id="991789"/>
    <lineage>
        <taxon>Bacteria</taxon>
        <taxon>Bacillati</taxon>
        <taxon>Bacillota</taxon>
        <taxon>Clostridia</taxon>
        <taxon>Lachnospirales</taxon>
        <taxon>Anaerotignaceae</taxon>
        <taxon>Anaerotignum</taxon>
    </lineage>
</organism>
<dbReference type="Proteomes" id="UP000184204">
    <property type="component" value="Unassembled WGS sequence"/>
</dbReference>
<dbReference type="InterPro" id="IPR046454">
    <property type="entry name" value="GpA_endonuclease"/>
</dbReference>
<reference evidence="7" key="4">
    <citation type="submission" date="2016-11" db="EMBL/GenBank/DDBJ databases">
        <authorList>
            <person name="Jaros S."/>
            <person name="Januszkiewicz K."/>
            <person name="Wedrychowicz H."/>
        </authorList>
    </citation>
    <scope>NUCLEOTIDE SEQUENCE [LARGE SCALE GENOMIC DNA]</scope>
    <source>
        <strain evidence="7">DSM 1682</strain>
    </source>
</reference>
<evidence type="ECO:0000256" key="1">
    <source>
        <dbReference type="SAM" id="MobiDB-lite"/>
    </source>
</evidence>
<evidence type="ECO:0000313" key="7">
    <source>
        <dbReference type="Proteomes" id="UP000184204"/>
    </source>
</evidence>
<dbReference type="OrthoDB" id="5181253at2"/>
<reference evidence="4 6" key="1">
    <citation type="journal article" date="2016" name="Genome Announc.">
        <title>Complete Genome Sequence of the Amino Acid-Fermenting Clostridium propionicum X2 (DSM 1682).</title>
        <authorList>
            <person name="Poehlein A."/>
            <person name="Schlien K."/>
            <person name="Chowdhury N.P."/>
            <person name="Gottschalk G."/>
            <person name="Buckel W."/>
            <person name="Daniel R."/>
        </authorList>
    </citation>
    <scope>NUCLEOTIDE SEQUENCE [LARGE SCALE GENOMIC DNA]</scope>
    <source>
        <strain evidence="4 6">X2</strain>
    </source>
</reference>
<reference evidence="6" key="2">
    <citation type="submission" date="2016-01" db="EMBL/GenBank/DDBJ databases">
        <authorList>
            <person name="Poehlein A."/>
            <person name="Schlien K."/>
            <person name="Gottschalk G."/>
            <person name="Buckel W."/>
            <person name="Daniel R."/>
        </authorList>
    </citation>
    <scope>NUCLEOTIDE SEQUENCE [LARGE SCALE GENOMIC DNA]</scope>
    <source>
        <strain evidence="6">X2</strain>
    </source>
</reference>
<proteinExistence type="inferred from homology"/>
<feature type="compositionally biased region" description="Basic and acidic residues" evidence="1">
    <location>
        <begin position="587"/>
        <end position="596"/>
    </location>
</feature>
<accession>A0A0X1U7Q3</accession>
<dbReference type="Proteomes" id="UP000068026">
    <property type="component" value="Chromosome"/>
</dbReference>
<evidence type="ECO:0000313" key="6">
    <source>
        <dbReference type="Proteomes" id="UP000068026"/>
    </source>
</evidence>
<evidence type="ECO:0000313" key="4">
    <source>
        <dbReference type="EMBL" id="AMJ40976.1"/>
    </source>
</evidence>
<sequence>MPTADKRRSRQRTRNLFVTVLKRALRKPEKLTVSSWAEKYRVLDESSNFKGRWSNMITPYLIGIMDVFNDAYVQEINFVKPTQVGGTEALLNMLGYIIMQSPAPTMIVYPTDDLAKDTSRDRLQPSLLKTKEIAEKFRKNESKELALKFYGMNLYLRGAGSPSKLASKSIKYLFFDEIDKLGGASKKEASPYNLAKERTRTFTFSKKIFTTSTPTLKTNYVWMLHENADEQRQYFVQCPRCGKWITLFFKQIIFPSEENMSPTDRAKEAVYLCQECGEQISDKEKYQIIQKGEWRTTNKTCSGRARSVSFWLNALYSRFLTWEEIVLEFLSSKDDPERLQNFVNSWLAEPWENTKLKTSEDLVMECQTEYEELEVPDWAKLLTGGIDVQENCIYWTIRAWGDFMTSQNIAHGQALSMEEAERIMGIPYRKRNGEGYLVSLALMDSGDQTDQVYDFCVKNQEWVLPCKGRSAMLSNYKLSTINKAGSAAMGMTLVLIDVGKYKDMIAARMQKKQGSGAWMVYQGCDMDYAFQVTSEHKVTERGKGQSTQVWVKKTTHADNHYLDTEVYAAAAAEIMGVRSLFLYNEEQKETPEKPEETQQENSWISGDGSWI</sequence>
<dbReference type="KEGG" id="cpro:CPRO_13830"/>